<evidence type="ECO:0000256" key="3">
    <source>
        <dbReference type="ARBA" id="ARBA00022813"/>
    </source>
</evidence>
<keyword evidence="3 10" id="KW-0068">Autocatalytic cleavage</keyword>
<keyword evidence="12" id="KW-1185">Reference proteome</keyword>
<dbReference type="Gene3D" id="3.30.160.750">
    <property type="match status" value="1"/>
</dbReference>
<dbReference type="OrthoDB" id="9793120at2"/>
<dbReference type="NCBIfam" id="TIGR03330">
    <property type="entry name" value="SAM_DCase_Bsu"/>
    <property type="match status" value="1"/>
</dbReference>
<feature type="site" description="Cleavage (non-hydrolytic); by autolysis" evidence="10">
    <location>
        <begin position="54"/>
        <end position="55"/>
    </location>
</feature>
<dbReference type="PANTHER" id="PTHR33866:SF2">
    <property type="entry name" value="S-ADENOSYLMETHIONINE DECARBOXYLASE PROENZYME"/>
    <property type="match status" value="1"/>
</dbReference>
<feature type="active site" description="Proton donor; for catalytic activity" evidence="10">
    <location>
        <position position="75"/>
    </location>
</feature>
<dbReference type="SUPFAM" id="SSF56276">
    <property type="entry name" value="S-adenosylmethionine decarboxylase"/>
    <property type="match status" value="1"/>
</dbReference>
<evidence type="ECO:0000256" key="9">
    <source>
        <dbReference type="ARBA" id="ARBA00023317"/>
    </source>
</evidence>
<comment type="similarity">
    <text evidence="10">Belongs to the prokaryotic AdoMetDC family. Type 1 subfamily.</text>
</comment>
<keyword evidence="1 10" id="KW-0949">S-adenosyl-L-methionine</keyword>
<dbReference type="Gene3D" id="3.30.360.110">
    <property type="entry name" value="S-adenosylmethionine decarboxylase domain"/>
    <property type="match status" value="1"/>
</dbReference>
<proteinExistence type="inferred from homology"/>
<dbReference type="InterPro" id="IPR042284">
    <property type="entry name" value="AdoMetDC_N"/>
</dbReference>
<keyword evidence="5 10" id="KW-0620">Polyamine biosynthesis</keyword>
<evidence type="ECO:0000256" key="2">
    <source>
        <dbReference type="ARBA" id="ARBA00022793"/>
    </source>
</evidence>
<feature type="active site" description="Proton acceptor; for processing activity" evidence="10">
    <location>
        <position position="60"/>
    </location>
</feature>
<evidence type="ECO:0000256" key="1">
    <source>
        <dbReference type="ARBA" id="ARBA00022691"/>
    </source>
</evidence>
<keyword evidence="7 10" id="KW-0456">Lyase</keyword>
<dbReference type="PANTHER" id="PTHR33866">
    <property type="entry name" value="S-ADENOSYLMETHIONINE DECARBOXYLASE PROENZYME"/>
    <property type="match status" value="1"/>
</dbReference>
<dbReference type="InterPro" id="IPR003826">
    <property type="entry name" value="AdoMetDC_fam_prok"/>
</dbReference>
<comment type="catalytic activity">
    <reaction evidence="10">
        <text>S-adenosyl-L-methionine + H(+) = S-adenosyl 3-(methylsulfanyl)propylamine + CO2</text>
        <dbReference type="Rhea" id="RHEA:15981"/>
        <dbReference type="ChEBI" id="CHEBI:15378"/>
        <dbReference type="ChEBI" id="CHEBI:16526"/>
        <dbReference type="ChEBI" id="CHEBI:57443"/>
        <dbReference type="ChEBI" id="CHEBI:59789"/>
        <dbReference type="EC" id="4.1.1.50"/>
    </reaction>
</comment>
<feature type="chain" id="PRO_5023279402" description="S-adenosylmethionine decarboxylase beta chain" evidence="10">
    <location>
        <begin position="1"/>
        <end position="54"/>
    </location>
</feature>
<dbReference type="HAMAP" id="MF_00464">
    <property type="entry name" value="AdoMetDC_1"/>
    <property type="match status" value="1"/>
</dbReference>
<feature type="chain" id="PRO_5023279403" description="S-adenosylmethionine decarboxylase alpha chain" evidence="10">
    <location>
        <begin position="55"/>
        <end position="118"/>
    </location>
</feature>
<reference evidence="11 12" key="1">
    <citation type="submission" date="2017-08" db="EMBL/GenBank/DDBJ databases">
        <title>Draft genome sequence of filamentous cyanobacterium Calothrix elsteri CCALA 953.</title>
        <authorList>
            <person name="Gagunashvili A.N."/>
            <person name="Elster J."/>
            <person name="Andresson O.S."/>
        </authorList>
    </citation>
    <scope>NUCLEOTIDE SEQUENCE [LARGE SCALE GENOMIC DNA]</scope>
    <source>
        <strain evidence="11 12">CCALA 953</strain>
    </source>
</reference>
<evidence type="ECO:0000256" key="8">
    <source>
        <dbReference type="ARBA" id="ARBA00023270"/>
    </source>
</evidence>
<dbReference type="InterPro" id="IPR016067">
    <property type="entry name" value="S-AdoMet_deCO2ase_core"/>
</dbReference>
<evidence type="ECO:0000256" key="6">
    <source>
        <dbReference type="ARBA" id="ARBA00023145"/>
    </source>
</evidence>
<keyword evidence="6 10" id="KW-0865">Zymogen</keyword>
<comment type="caution">
    <text evidence="11">The sequence shown here is derived from an EMBL/GenBank/DDBJ whole genome shotgun (WGS) entry which is preliminary data.</text>
</comment>
<keyword evidence="8 10" id="KW-0704">Schiff base</keyword>
<keyword evidence="4 10" id="KW-0745">Spermidine biosynthesis</keyword>
<evidence type="ECO:0000313" key="11">
    <source>
        <dbReference type="EMBL" id="PAX58099.1"/>
    </source>
</evidence>
<comment type="subunit">
    <text evidence="10">Heterotetramer of two alpha and two beta chains arranged as a dimer of alpha/beta heterodimers.</text>
</comment>
<dbReference type="GO" id="GO:0004014">
    <property type="term" value="F:adenosylmethionine decarboxylase activity"/>
    <property type="evidence" value="ECO:0007669"/>
    <property type="project" value="UniProtKB-UniRule"/>
</dbReference>
<evidence type="ECO:0000313" key="12">
    <source>
        <dbReference type="Proteomes" id="UP000218238"/>
    </source>
</evidence>
<dbReference type="GO" id="GO:0008295">
    <property type="term" value="P:spermidine biosynthetic process"/>
    <property type="evidence" value="ECO:0007669"/>
    <property type="project" value="UniProtKB-UniRule"/>
</dbReference>
<accession>A0A2A2TL84</accession>
<gene>
    <name evidence="11" type="primary">speD</name>
    <name evidence="10" type="synonym">speH</name>
    <name evidence="11" type="ORF">CK510_08275</name>
</gene>
<dbReference type="InterPro" id="IPR017716">
    <property type="entry name" value="S-AdoMet_deCOase_pro-enz"/>
</dbReference>
<dbReference type="GO" id="GO:0005829">
    <property type="term" value="C:cytosol"/>
    <property type="evidence" value="ECO:0007669"/>
    <property type="project" value="TreeGrafter"/>
</dbReference>
<keyword evidence="9 10" id="KW-0670">Pyruvate</keyword>
<dbReference type="EMBL" id="NTFS01000063">
    <property type="protein sequence ID" value="PAX58099.1"/>
    <property type="molecule type" value="Genomic_DNA"/>
</dbReference>
<dbReference type="InterPro" id="IPR042286">
    <property type="entry name" value="AdoMetDC_C"/>
</dbReference>
<evidence type="ECO:0000256" key="7">
    <source>
        <dbReference type="ARBA" id="ARBA00023239"/>
    </source>
</evidence>
<dbReference type="Proteomes" id="UP000218238">
    <property type="component" value="Unassembled WGS sequence"/>
</dbReference>
<comment type="pathway">
    <text evidence="10">Amine and polyamine biosynthesis; S-adenosylmethioninamine biosynthesis; S-adenosylmethioninamine from S-adenosyl-L-methionine: step 1/1.</text>
</comment>
<evidence type="ECO:0000256" key="5">
    <source>
        <dbReference type="ARBA" id="ARBA00023115"/>
    </source>
</evidence>
<comment type="PTM">
    <text evidence="10">Is synthesized initially as an inactive proenzyme. Formation of the active enzyme involves a self-maturation process in which the active site pyruvoyl group is generated from an internal serine residue via an autocatalytic post-translational modification. Two non-identical subunits are generated from the proenzyme in this reaction, and the pyruvate is formed at the N-terminus of the alpha chain, which is derived from the carboxyl end of the proenzyme. The post-translation cleavage follows an unusual pathway, termed non-hydrolytic serinolysis, in which the side chain hydroxyl group of the serine supplies its oxygen atom to form the C-terminus of the beta chain, while the remainder of the serine residue undergoes an oxidative deamination to produce ammonia and the pyruvoyl group blocking the N-terminus of the alpha chain.</text>
</comment>
<feature type="modified residue" description="Pyruvic acid (Ser); by autocatalysis" evidence="10">
    <location>
        <position position="55"/>
    </location>
</feature>
<keyword evidence="2 10" id="KW-0210">Decarboxylase</keyword>
<comment type="cofactor">
    <cofactor evidence="10">
        <name>pyruvate</name>
        <dbReference type="ChEBI" id="CHEBI:15361"/>
    </cofactor>
    <text evidence="10">Binds 1 pyruvoyl group covalently per subunit.</text>
</comment>
<protein>
    <recommendedName>
        <fullName evidence="10">S-adenosylmethionine decarboxylase proenzyme</fullName>
        <shortName evidence="10">AdoMetDC</shortName>
        <shortName evidence="10">SAMDC</shortName>
        <ecNumber evidence="10">4.1.1.50</ecNumber>
    </recommendedName>
    <component>
        <recommendedName>
            <fullName evidence="10">S-adenosylmethionine decarboxylase beta chain</fullName>
        </recommendedName>
    </component>
    <component>
        <recommendedName>
            <fullName evidence="10">S-adenosylmethionine decarboxylase alpha chain</fullName>
        </recommendedName>
    </component>
</protein>
<name>A0A2A2TL84_9CYAN</name>
<evidence type="ECO:0000256" key="10">
    <source>
        <dbReference type="HAMAP-Rule" id="MF_00464"/>
    </source>
</evidence>
<dbReference type="Pfam" id="PF02675">
    <property type="entry name" value="AdoMet_dc"/>
    <property type="match status" value="1"/>
</dbReference>
<dbReference type="UniPathway" id="UPA00331">
    <property type="reaction ID" value="UER00451"/>
</dbReference>
<evidence type="ECO:0000256" key="4">
    <source>
        <dbReference type="ARBA" id="ARBA00023066"/>
    </source>
</evidence>
<sequence length="118" mass="13193">MLELYGCPVELLNDVEFIKQTLVDAAEIARSTLLERITHQFHPQGVTALALLAESHISIHTWPENGYIAADVFTCGEHTTPVEACEFIARAFKSSKHLLMKLPRGKFSPTVQPHIEII</sequence>
<comment type="function">
    <text evidence="10">Catalyzes the decarboxylation of S-adenosylmethionine to S-adenosylmethioninamine (dcAdoMet), the propylamine donor required for the synthesis of the polyamines spermine and spermidine from the diamine putrescine.</text>
</comment>
<feature type="active site" description="Schiff-base intermediate with substrate; via pyruvic acid" evidence="10">
    <location>
        <position position="55"/>
    </location>
</feature>
<dbReference type="AlphaFoldDB" id="A0A2A2TL84"/>
<dbReference type="EC" id="4.1.1.50" evidence="10"/>
<organism evidence="11 12">
    <name type="scientific">Brunnivagina elsteri CCALA 953</name>
    <dbReference type="NCBI Taxonomy" id="987040"/>
    <lineage>
        <taxon>Bacteria</taxon>
        <taxon>Bacillati</taxon>
        <taxon>Cyanobacteriota</taxon>
        <taxon>Cyanophyceae</taxon>
        <taxon>Nostocales</taxon>
        <taxon>Calotrichaceae</taxon>
        <taxon>Brunnivagina</taxon>
    </lineage>
</organism>